<reference evidence="1 2" key="1">
    <citation type="submission" date="2019-10" db="EMBL/GenBank/DDBJ databases">
        <title>Genomic and transcriptomic insights into the perfect genentic adaptation of a filamentous nitrogen-fixing cyanobacterium to rice fields.</title>
        <authorList>
            <person name="Chen Z."/>
        </authorList>
    </citation>
    <scope>NUCLEOTIDE SEQUENCE [LARGE SCALE GENOMIC DNA]</scope>
    <source>
        <strain evidence="1">CCNUC1</strain>
    </source>
</reference>
<dbReference type="EMBL" id="CP045226">
    <property type="protein sequence ID" value="QFS46308.1"/>
    <property type="molecule type" value="Genomic_DNA"/>
</dbReference>
<dbReference type="AlphaFoldDB" id="A0A5P8W0R8"/>
<evidence type="ECO:0000313" key="1">
    <source>
        <dbReference type="EMBL" id="QFS46308.1"/>
    </source>
</evidence>
<dbReference type="Proteomes" id="UP000326678">
    <property type="component" value="Chromosome Gxm1"/>
</dbReference>
<organism evidence="1 2">
    <name type="scientific">Nostoc sphaeroides CCNUC1</name>
    <dbReference type="NCBI Taxonomy" id="2653204"/>
    <lineage>
        <taxon>Bacteria</taxon>
        <taxon>Bacillati</taxon>
        <taxon>Cyanobacteriota</taxon>
        <taxon>Cyanophyceae</taxon>
        <taxon>Nostocales</taxon>
        <taxon>Nostocaceae</taxon>
        <taxon>Nostoc</taxon>
    </lineage>
</organism>
<dbReference type="KEGG" id="nsh:GXM_03789"/>
<gene>
    <name evidence="1" type="ORF">GXM_03789</name>
</gene>
<proteinExistence type="predicted"/>
<protein>
    <submittedName>
        <fullName evidence="1">Uncharacterized protein</fullName>
    </submittedName>
</protein>
<sequence>MATTLNSPVCHSILDLGLRLRSVERFWILDLPHALRQRHSTSDFGLCI</sequence>
<name>A0A5P8W0R8_9NOSO</name>
<keyword evidence="2" id="KW-1185">Reference proteome</keyword>
<evidence type="ECO:0000313" key="2">
    <source>
        <dbReference type="Proteomes" id="UP000326678"/>
    </source>
</evidence>
<accession>A0A5P8W0R8</accession>